<sequence>MSWRASRAILRVRVAFDVNCDSSTVTFATSTGCDSGGPVTETVADTASDARYRVAVIGGTGPQGKGLGYRFALGGHDIVLGSRAAEKAEAVADEVREKIAGTTGAGPVGTVGGASNADAVAQCDVVLLAVPYDGHDELVASLASGGALAGKTVISCVNPLAFDKRGAHGRIINNGEGSAAESAQELAPEATVVGAFHNVSAVGLWEEPGFLDEDVIVVGDVVEAKQVAMALAASVTGRVGIDGGKLRLARQLEPFTAVLISINRKYKVHSGLRITGLGEH</sequence>
<protein>
    <submittedName>
        <fullName evidence="3">NADPH-dependent F420 reductase</fullName>
    </submittedName>
</protein>
<dbReference type="OrthoDB" id="5738121at2"/>
<evidence type="ECO:0000313" key="3">
    <source>
        <dbReference type="EMBL" id="RHW28878.1"/>
    </source>
</evidence>
<evidence type="ECO:0000313" key="4">
    <source>
        <dbReference type="Proteomes" id="UP000283644"/>
    </source>
</evidence>
<dbReference type="AlphaFoldDB" id="A0A417Y7Z1"/>
<organism evidence="3 4">
    <name type="scientific">Nocardioides immobilis</name>
    <dbReference type="NCBI Taxonomy" id="2049295"/>
    <lineage>
        <taxon>Bacteria</taxon>
        <taxon>Bacillati</taxon>
        <taxon>Actinomycetota</taxon>
        <taxon>Actinomycetes</taxon>
        <taxon>Propionibacteriales</taxon>
        <taxon>Nocardioidaceae</taxon>
        <taxon>Nocardioides</taxon>
    </lineage>
</organism>
<dbReference type="Pfam" id="PF03807">
    <property type="entry name" value="F420_oxidored"/>
    <property type="match status" value="1"/>
</dbReference>
<dbReference type="PANTHER" id="PTHR14239">
    <property type="entry name" value="DUDULIN-RELATED"/>
    <property type="match status" value="1"/>
</dbReference>
<feature type="domain" description="Pyrroline-5-carboxylate reductase catalytic N-terminal" evidence="2">
    <location>
        <begin position="53"/>
        <end position="159"/>
    </location>
</feature>
<evidence type="ECO:0000256" key="1">
    <source>
        <dbReference type="ARBA" id="ARBA00023002"/>
    </source>
</evidence>
<reference evidence="3 4" key="1">
    <citation type="submission" date="2018-09" db="EMBL/GenBank/DDBJ databases">
        <title>Genome sequencing of Nocardioides immobilis CCTCC AB 2017083 for comparison to Nocardioides silvaticus.</title>
        <authorList>
            <person name="Li C."/>
            <person name="Wang G."/>
        </authorList>
    </citation>
    <scope>NUCLEOTIDE SEQUENCE [LARGE SCALE GENOMIC DNA]</scope>
    <source>
        <strain evidence="3 4">CCTCC AB 2017083</strain>
    </source>
</reference>
<evidence type="ECO:0000259" key="2">
    <source>
        <dbReference type="Pfam" id="PF03807"/>
    </source>
</evidence>
<gene>
    <name evidence="3" type="primary">npdG</name>
    <name evidence="3" type="ORF">D0Z08_03285</name>
</gene>
<keyword evidence="4" id="KW-1185">Reference proteome</keyword>
<dbReference type="Gene3D" id="3.40.50.720">
    <property type="entry name" value="NAD(P)-binding Rossmann-like Domain"/>
    <property type="match status" value="1"/>
</dbReference>
<dbReference type="InterPro" id="IPR010185">
    <property type="entry name" value="NpdG"/>
</dbReference>
<dbReference type="GO" id="GO:0006740">
    <property type="term" value="P:NADPH regeneration"/>
    <property type="evidence" value="ECO:0007669"/>
    <property type="project" value="InterPro"/>
</dbReference>
<accession>A0A417Y7Z1</accession>
<dbReference type="Proteomes" id="UP000283644">
    <property type="component" value="Unassembled WGS sequence"/>
</dbReference>
<comment type="caution">
    <text evidence="3">The sequence shown here is derived from an EMBL/GenBank/DDBJ whole genome shotgun (WGS) entry which is preliminary data.</text>
</comment>
<dbReference type="EMBL" id="QXGH01000009">
    <property type="protein sequence ID" value="RHW28878.1"/>
    <property type="molecule type" value="Genomic_DNA"/>
</dbReference>
<dbReference type="SUPFAM" id="SSF51735">
    <property type="entry name" value="NAD(P)-binding Rossmann-fold domains"/>
    <property type="match status" value="1"/>
</dbReference>
<dbReference type="GO" id="GO:0050661">
    <property type="term" value="F:NADP binding"/>
    <property type="evidence" value="ECO:0007669"/>
    <property type="project" value="InterPro"/>
</dbReference>
<dbReference type="PROSITE" id="PS51257">
    <property type="entry name" value="PROKAR_LIPOPROTEIN"/>
    <property type="match status" value="1"/>
</dbReference>
<dbReference type="NCBIfam" id="TIGR01915">
    <property type="entry name" value="npdG"/>
    <property type="match status" value="1"/>
</dbReference>
<name>A0A417Y7Z1_9ACTN</name>
<keyword evidence="1" id="KW-0560">Oxidoreductase</keyword>
<dbReference type="GO" id="GO:0016651">
    <property type="term" value="F:oxidoreductase activity, acting on NAD(P)H"/>
    <property type="evidence" value="ECO:0007669"/>
    <property type="project" value="InterPro"/>
</dbReference>
<proteinExistence type="predicted"/>
<dbReference type="InterPro" id="IPR028939">
    <property type="entry name" value="P5C_Rdtase_cat_N"/>
</dbReference>
<dbReference type="InterPro" id="IPR051267">
    <property type="entry name" value="STEAP_metalloreductase"/>
</dbReference>
<dbReference type="GO" id="GO:0070967">
    <property type="term" value="F:coenzyme F420 binding"/>
    <property type="evidence" value="ECO:0007669"/>
    <property type="project" value="InterPro"/>
</dbReference>
<dbReference type="InterPro" id="IPR036291">
    <property type="entry name" value="NAD(P)-bd_dom_sf"/>
</dbReference>